<dbReference type="InterPro" id="IPR022768">
    <property type="entry name" value="Fascin-like_dom"/>
</dbReference>
<comment type="subcellular location">
    <subcellularLocation>
        <location evidence="1 7">Cytoplasm</location>
        <location evidence="1 7">Cytoskeleton</location>
    </subcellularLocation>
</comment>
<evidence type="ECO:0000313" key="9">
    <source>
        <dbReference type="EMBL" id="ACN22213.1"/>
    </source>
</evidence>
<dbReference type="RefSeq" id="XP_004471715.1">
    <property type="nucleotide sequence ID" value="XM_004471658.3"/>
</dbReference>
<proteinExistence type="inferred from homology"/>
<feature type="domain" description="Fascin-like" evidence="8">
    <location>
        <begin position="26"/>
        <end position="126"/>
    </location>
</feature>
<dbReference type="GO" id="GO:0051017">
    <property type="term" value="P:actin filament bundle assembly"/>
    <property type="evidence" value="ECO:0007669"/>
    <property type="project" value="TreeGrafter"/>
</dbReference>
<dbReference type="Gene3D" id="2.80.10.50">
    <property type="match status" value="4"/>
</dbReference>
<dbReference type="GO" id="GO:0005737">
    <property type="term" value="C:cytoplasm"/>
    <property type="evidence" value="ECO:0007669"/>
    <property type="project" value="Ensembl"/>
</dbReference>
<evidence type="ECO:0000256" key="4">
    <source>
        <dbReference type="ARBA" id="ARBA00023203"/>
    </source>
</evidence>
<dbReference type="FunFam" id="2.80.10.50:FF:000055">
    <property type="entry name" value="Fascin"/>
    <property type="match status" value="1"/>
</dbReference>
<dbReference type="GO" id="GO:0016477">
    <property type="term" value="P:cell migration"/>
    <property type="evidence" value="ECO:0007669"/>
    <property type="project" value="TreeGrafter"/>
</dbReference>
<dbReference type="GO" id="GO:0030027">
    <property type="term" value="C:lamellipodium"/>
    <property type="evidence" value="ECO:0007669"/>
    <property type="project" value="TreeGrafter"/>
</dbReference>
<dbReference type="PIRSF" id="PIRSF005682">
    <property type="entry name" value="Fascin"/>
    <property type="match status" value="1"/>
</dbReference>
<name>C0RW28_DASNO</name>
<organism evidence="9">
    <name type="scientific">Dasypus novemcinctus</name>
    <name type="common">Nine-banded armadillo</name>
    <dbReference type="NCBI Taxonomy" id="9361"/>
    <lineage>
        <taxon>Eukaryota</taxon>
        <taxon>Metazoa</taxon>
        <taxon>Chordata</taxon>
        <taxon>Craniata</taxon>
        <taxon>Vertebrata</taxon>
        <taxon>Euteleostomi</taxon>
        <taxon>Mammalia</taxon>
        <taxon>Eutheria</taxon>
        <taxon>Xenarthra</taxon>
        <taxon>Cingulata</taxon>
        <taxon>Dasypodidae</taxon>
        <taxon>Dasypus</taxon>
    </lineage>
</organism>
<dbReference type="OMA" id="MADGHPM"/>
<keyword evidence="4 7" id="KW-0009">Actin-binding</keyword>
<dbReference type="GO" id="GO:0007163">
    <property type="term" value="P:establishment or maintenance of cell polarity"/>
    <property type="evidence" value="ECO:0007669"/>
    <property type="project" value="TreeGrafter"/>
</dbReference>
<dbReference type="HOGENOM" id="CLU_030960_1_0_1"/>
<dbReference type="EMBL" id="DP001074">
    <property type="protein sequence ID" value="ACN22213.1"/>
    <property type="molecule type" value="Genomic_DNA"/>
</dbReference>
<dbReference type="GO" id="GO:0030426">
    <property type="term" value="C:growth cone"/>
    <property type="evidence" value="ECO:0007669"/>
    <property type="project" value="TreeGrafter"/>
</dbReference>
<dbReference type="CTD" id="29999"/>
<dbReference type="Pfam" id="PF06268">
    <property type="entry name" value="Fascin"/>
    <property type="match status" value="2"/>
</dbReference>
<dbReference type="InterPro" id="IPR024703">
    <property type="entry name" value="Fascin_metazoans"/>
</dbReference>
<evidence type="ECO:0000256" key="3">
    <source>
        <dbReference type="ARBA" id="ARBA00022490"/>
    </source>
</evidence>
<evidence type="ECO:0000256" key="2">
    <source>
        <dbReference type="ARBA" id="ARBA00007415"/>
    </source>
</evidence>
<dbReference type="GO" id="GO:0030175">
    <property type="term" value="C:filopodium"/>
    <property type="evidence" value="ECO:0007669"/>
    <property type="project" value="TreeGrafter"/>
</dbReference>
<gene>
    <name evidence="9" type="primary">FSCN3</name>
</gene>
<evidence type="ECO:0000256" key="7">
    <source>
        <dbReference type="PIRNR" id="PIRNR005682"/>
    </source>
</evidence>
<dbReference type="GO" id="GO:0030674">
    <property type="term" value="F:protein-macromolecule adaptor activity"/>
    <property type="evidence" value="ECO:0007669"/>
    <property type="project" value="InterPro"/>
</dbReference>
<keyword evidence="5 7" id="KW-0206">Cytoskeleton</keyword>
<dbReference type="CDD" id="cd23354">
    <property type="entry name" value="beta-trefoil_FSCN3_rpt3"/>
    <property type="match status" value="1"/>
</dbReference>
<dbReference type="GeneID" id="101422229"/>
<dbReference type="OrthoDB" id="10259868at2759"/>
<keyword evidence="3 7" id="KW-0963">Cytoplasm</keyword>
<dbReference type="AlphaFoldDB" id="C0RW28"/>
<dbReference type="FunFam" id="2.80.10.50:FF:000045">
    <property type="entry name" value="Fascin"/>
    <property type="match status" value="1"/>
</dbReference>
<dbReference type="InterPro" id="IPR010431">
    <property type="entry name" value="Fascin"/>
</dbReference>
<dbReference type="FunFam" id="2.80.10.50:FF:000051">
    <property type="entry name" value="Fascin"/>
    <property type="match status" value="1"/>
</dbReference>
<dbReference type="GO" id="GO:0001726">
    <property type="term" value="C:ruffle"/>
    <property type="evidence" value="ECO:0007669"/>
    <property type="project" value="TreeGrafter"/>
</dbReference>
<dbReference type="GO" id="GO:0005902">
    <property type="term" value="C:microvillus"/>
    <property type="evidence" value="ECO:0007669"/>
    <property type="project" value="TreeGrafter"/>
</dbReference>
<reference evidence="9" key="1">
    <citation type="submission" date="2009-02" db="EMBL/GenBank/DDBJ databases">
        <title>NISC Comparative Sequencing Initiative.</title>
        <authorList>
            <person name="Antonellis A."/>
            <person name="Benjamin B."/>
            <person name="Blakesley R.W."/>
            <person name="Bouffard G.G."/>
            <person name="Brinkley C."/>
            <person name="Brooks S."/>
            <person name="Chu G."/>
            <person name="Chub I."/>
            <person name="Coleman H."/>
            <person name="Fuksenko T."/>
            <person name="Gestole M."/>
            <person name="Gregory M."/>
            <person name="Guan X."/>
            <person name="Gupta J."/>
            <person name="Gurson N."/>
            <person name="Han E."/>
            <person name="Han J."/>
            <person name="Hansen N."/>
            <person name="Hargrove A."/>
            <person name="Hines-Harris K."/>
            <person name="Ho S.-L."/>
            <person name="Hu P."/>
            <person name="Hunter G."/>
            <person name="Hurle B."/>
            <person name="Idol J.R."/>
            <person name="Johnson T."/>
            <person name="Knight E."/>
            <person name="Kwong P."/>
            <person name="Lee-Lin S.-Q."/>
            <person name="Legaspi R."/>
            <person name="Madden M."/>
            <person name="Maduro Q.L."/>
            <person name="Maduro V.B."/>
            <person name="Margulies E.H."/>
            <person name="Masiello C."/>
            <person name="Maskeri B."/>
            <person name="McDowell J."/>
            <person name="Merkulov G."/>
            <person name="Montemayor C."/>
            <person name="Mullikin J.C."/>
            <person name="Park M."/>
            <person name="Prasad A."/>
            <person name="Ramsahoye C."/>
            <person name="Reddix-Dugue N."/>
            <person name="Riebow N."/>
            <person name="Schandler K."/>
            <person name="Schueler M.G."/>
            <person name="Sison C."/>
            <person name="Smith L."/>
            <person name="Stantripop S."/>
            <person name="Thomas J.W."/>
            <person name="Thomas P.J."/>
            <person name="Tsipouri V."/>
            <person name="Young A."/>
            <person name="Green E.D."/>
        </authorList>
    </citation>
    <scope>NUCLEOTIDE SEQUENCE</scope>
</reference>
<evidence type="ECO:0000256" key="1">
    <source>
        <dbReference type="ARBA" id="ARBA00004245"/>
    </source>
</evidence>
<dbReference type="FunFam" id="2.80.10.50:FF:000050">
    <property type="entry name" value="Fascin"/>
    <property type="match status" value="1"/>
</dbReference>
<evidence type="ECO:0000256" key="6">
    <source>
        <dbReference type="ARBA" id="ARBA00058852"/>
    </source>
</evidence>
<protein>
    <recommendedName>
        <fullName evidence="7">Fascin</fullName>
    </recommendedName>
</protein>
<dbReference type="GO" id="GO:0015629">
    <property type="term" value="C:actin cytoskeleton"/>
    <property type="evidence" value="ECO:0007669"/>
    <property type="project" value="TreeGrafter"/>
</dbReference>
<dbReference type="PANTHER" id="PTHR10551:SF1">
    <property type="entry name" value="FASCIN-3"/>
    <property type="match status" value="1"/>
</dbReference>
<dbReference type="InterPro" id="IPR008999">
    <property type="entry name" value="Actin-crosslinking"/>
</dbReference>
<dbReference type="SUPFAM" id="SSF50405">
    <property type="entry name" value="Actin-crosslinking proteins"/>
    <property type="match status" value="4"/>
</dbReference>
<dbReference type="GO" id="GO:0031253">
    <property type="term" value="C:cell projection membrane"/>
    <property type="evidence" value="ECO:0007669"/>
    <property type="project" value="TreeGrafter"/>
</dbReference>
<feature type="domain" description="Fascin-like" evidence="8">
    <location>
        <begin position="273"/>
        <end position="381"/>
    </location>
</feature>
<comment type="similarity">
    <text evidence="2 7">Belongs to the fascin family.</text>
</comment>
<sequence>MEEGEWMQRQPKPEDLRVGLISWAGTYLTFEACKNTVTAAAKGLGRRQTWELLVSNEQETQAVVRLRSLQGLYLLSEGNGSVSYGRPRTSHQGCFLLRFHRNCKWTLQCIITGHYLESDGEDVFCNSRVLSAYHMWAPRPALHVHIILYSPLTHCYARADPTVGRIWVDAPVPCLEECGFLLHFKDGCYHLETSTHYFLSHLDRLVTQPSSQTAFHMQVRPGGLVSLSDGEGGMLYPQGSRLFLGLGSSPVRGQEWFSLQHCPTWVSLKSRARKFVSVFYDVEVCAASERLTPMSLFQFECDHESPTLQLRSANGCYLAQRHHRTVMANGHPMESDTFFRVHWNCGRIILQSSRGRFLGFAANGLLMANATIPGPNEEFGLRLANRPFLVLRGRYGYVGTSSEHDLVQCNMDQPDCIHLLPCRQGIYHFQAQSGSFWSITSFGTFRPWGKFALNFCIELQGSNLLTVLAPNGFYLRADRRGTLLADSEDITKECIWEF</sequence>
<dbReference type="KEGG" id="dnm:101422229"/>
<accession>C0RW28</accession>
<dbReference type="GO" id="GO:0051015">
    <property type="term" value="F:actin filament binding"/>
    <property type="evidence" value="ECO:0007669"/>
    <property type="project" value="InterPro"/>
</dbReference>
<comment type="function">
    <text evidence="6">Acts as an actin bundling protein.</text>
</comment>
<dbReference type="PANTHER" id="PTHR10551">
    <property type="entry name" value="FASCIN"/>
    <property type="match status" value="1"/>
</dbReference>
<evidence type="ECO:0000259" key="8">
    <source>
        <dbReference type="Pfam" id="PF06268"/>
    </source>
</evidence>
<evidence type="ECO:0000256" key="5">
    <source>
        <dbReference type="ARBA" id="ARBA00023212"/>
    </source>
</evidence>